<dbReference type="Pfam" id="PF00379">
    <property type="entry name" value="Chitin_bind_4"/>
    <property type="match status" value="1"/>
</dbReference>
<dbReference type="KEGG" id="tpal:117652653"/>
<keyword evidence="1 2" id="KW-0193">Cuticle</keyword>
<dbReference type="PRINTS" id="PR00947">
    <property type="entry name" value="CUTICLE"/>
</dbReference>
<dbReference type="InterPro" id="IPR000618">
    <property type="entry name" value="Insect_cuticle"/>
</dbReference>
<evidence type="ECO:0000256" key="3">
    <source>
        <dbReference type="SAM" id="MobiDB-lite"/>
    </source>
</evidence>
<gene>
    <name evidence="5" type="primary">LOC117652653</name>
</gene>
<dbReference type="PROSITE" id="PS51155">
    <property type="entry name" value="CHIT_BIND_RR_2"/>
    <property type="match status" value="1"/>
</dbReference>
<dbReference type="RefSeq" id="XP_034253626.1">
    <property type="nucleotide sequence ID" value="XM_034397735.1"/>
</dbReference>
<dbReference type="PROSITE" id="PS00233">
    <property type="entry name" value="CHIT_BIND_RR_1"/>
    <property type="match status" value="1"/>
</dbReference>
<keyword evidence="4" id="KW-1185">Reference proteome</keyword>
<sequence length="255" mass="27200">MNNTVKNKAVSTKNAFPKQSKKKKRNKRKLVQNARQNVHSSDIEFENDAKKLLDQRSQTLHPAPLVGGLGLGSVAYSSPVVQKVAVAAAPAVSYASSQVIRQPSVAYAQPSVAYAQPSVAYAQPAVSYAQPSVSYAQPSVAYAQPAVAYAQPVVQKVVAAPVIQKVAVAEPYDPNPQYEFSYGVKDAHTGDVKSQVESRSGDVVKGQYSLIEPDGTRRVVDYVADPHNGFNAVVRREGLAKVAVAAAPALVASHY</sequence>
<evidence type="ECO:0000256" key="2">
    <source>
        <dbReference type="PROSITE-ProRule" id="PRU00497"/>
    </source>
</evidence>
<organism evidence="5">
    <name type="scientific">Thrips palmi</name>
    <name type="common">Melon thrips</name>
    <dbReference type="NCBI Taxonomy" id="161013"/>
    <lineage>
        <taxon>Eukaryota</taxon>
        <taxon>Metazoa</taxon>
        <taxon>Ecdysozoa</taxon>
        <taxon>Arthropoda</taxon>
        <taxon>Hexapoda</taxon>
        <taxon>Insecta</taxon>
        <taxon>Pterygota</taxon>
        <taxon>Neoptera</taxon>
        <taxon>Paraneoptera</taxon>
        <taxon>Thysanoptera</taxon>
        <taxon>Terebrantia</taxon>
        <taxon>Thripoidea</taxon>
        <taxon>Thripidae</taxon>
        <taxon>Thrips</taxon>
    </lineage>
</organism>
<name>A0A6P9ACK4_THRPL</name>
<dbReference type="GO" id="GO:0005615">
    <property type="term" value="C:extracellular space"/>
    <property type="evidence" value="ECO:0007669"/>
    <property type="project" value="TreeGrafter"/>
</dbReference>
<dbReference type="OrthoDB" id="6382835at2759"/>
<accession>A0A6P9ACK4</accession>
<protein>
    <submittedName>
        <fullName evidence="5">Larval cuticle protein A1A-like</fullName>
    </submittedName>
</protein>
<dbReference type="GeneID" id="117652653"/>
<feature type="region of interest" description="Disordered" evidence="3">
    <location>
        <begin position="1"/>
        <end position="42"/>
    </location>
</feature>
<reference evidence="5" key="1">
    <citation type="submission" date="2025-08" db="UniProtKB">
        <authorList>
            <consortium name="RefSeq"/>
        </authorList>
    </citation>
    <scope>IDENTIFICATION</scope>
    <source>
        <tissue evidence="5">Total insect</tissue>
    </source>
</reference>
<dbReference type="AlphaFoldDB" id="A0A6P9ACK4"/>
<dbReference type="GO" id="GO:0042302">
    <property type="term" value="F:structural constituent of cuticle"/>
    <property type="evidence" value="ECO:0007669"/>
    <property type="project" value="UniProtKB-UniRule"/>
</dbReference>
<dbReference type="Proteomes" id="UP000515158">
    <property type="component" value="Unplaced"/>
</dbReference>
<evidence type="ECO:0000313" key="5">
    <source>
        <dbReference type="RefSeq" id="XP_034253626.1"/>
    </source>
</evidence>
<feature type="compositionally biased region" description="Polar residues" evidence="3">
    <location>
        <begin position="1"/>
        <end position="14"/>
    </location>
</feature>
<dbReference type="PANTHER" id="PTHR12236">
    <property type="entry name" value="STRUCTURAL CONTITUENT OF CUTICLE"/>
    <property type="match status" value="1"/>
</dbReference>
<dbReference type="GO" id="GO:0031012">
    <property type="term" value="C:extracellular matrix"/>
    <property type="evidence" value="ECO:0007669"/>
    <property type="project" value="TreeGrafter"/>
</dbReference>
<evidence type="ECO:0000256" key="1">
    <source>
        <dbReference type="ARBA" id="ARBA00022460"/>
    </source>
</evidence>
<evidence type="ECO:0000313" key="4">
    <source>
        <dbReference type="Proteomes" id="UP000515158"/>
    </source>
</evidence>
<feature type="compositionally biased region" description="Basic residues" evidence="3">
    <location>
        <begin position="19"/>
        <end position="30"/>
    </location>
</feature>
<dbReference type="InterPro" id="IPR051217">
    <property type="entry name" value="Insect_Cuticle_Struc_Prot"/>
</dbReference>
<dbReference type="PANTHER" id="PTHR12236:SF75">
    <property type="entry name" value="CUTICULAR PROTEIN 62BB, ISOFORM A"/>
    <property type="match status" value="1"/>
</dbReference>
<dbReference type="InParanoid" id="A0A6P9ACK4"/>
<dbReference type="InterPro" id="IPR031311">
    <property type="entry name" value="CHIT_BIND_RR_consensus"/>
</dbReference>
<proteinExistence type="predicted"/>